<dbReference type="SUPFAM" id="SSF51338">
    <property type="entry name" value="Composite domain of metallo-dependent hydrolases"/>
    <property type="match status" value="1"/>
</dbReference>
<keyword evidence="2" id="KW-0378">Hydrolase</keyword>
<organism evidence="2 3">
    <name type="scientific">Burkholderia pseudomultivorans</name>
    <dbReference type="NCBI Taxonomy" id="1207504"/>
    <lineage>
        <taxon>Bacteria</taxon>
        <taxon>Pseudomonadati</taxon>
        <taxon>Pseudomonadota</taxon>
        <taxon>Betaproteobacteria</taxon>
        <taxon>Burkholderiales</taxon>
        <taxon>Burkholderiaceae</taxon>
        <taxon>Burkholderia</taxon>
        <taxon>Burkholderia cepacia complex</taxon>
    </lineage>
</organism>
<dbReference type="InterPro" id="IPR013108">
    <property type="entry name" value="Amidohydro_3"/>
</dbReference>
<dbReference type="Pfam" id="PF07969">
    <property type="entry name" value="Amidohydro_3"/>
    <property type="match status" value="1"/>
</dbReference>
<dbReference type="InterPro" id="IPR011059">
    <property type="entry name" value="Metal-dep_hydrolase_composite"/>
</dbReference>
<evidence type="ECO:0000313" key="2">
    <source>
        <dbReference type="EMBL" id="KWF60884.1"/>
    </source>
</evidence>
<comment type="caution">
    <text evidence="2">The sequence shown here is derived from an EMBL/GenBank/DDBJ whole genome shotgun (WGS) entry which is preliminary data.</text>
</comment>
<dbReference type="SUPFAM" id="SSF51556">
    <property type="entry name" value="Metallo-dependent hydrolases"/>
    <property type="match status" value="1"/>
</dbReference>
<dbReference type="PANTHER" id="PTHR22642">
    <property type="entry name" value="IMIDAZOLONEPROPIONASE"/>
    <property type="match status" value="1"/>
</dbReference>
<dbReference type="Gene3D" id="3.10.310.70">
    <property type="match status" value="1"/>
</dbReference>
<protein>
    <submittedName>
        <fullName evidence="2">Amidohydrolase</fullName>
    </submittedName>
</protein>
<sequence length="555" mass="60009">MQAVAHPLAPVTIFTARRILTMNPAQPAATHVAVRDGRILAVGDAADAAAWRAQHGACTTDDTLRDKVLMPGLVEGHCHLMEGAMWDAVYVGYYDRRGPDGTLWPGLRSLDAVLDRLAAAERAMTDDGPLLAWGFDPIFFGTARLTVRELDRVSARRPIAILHASVHLMNVNGAMLAQAGIDEDTDIDGITRDADGRPTGELQEFAAMFPVYQTIGGKLAISASEKPHAIRNFGRVAQLAGVTTATDLVNDLSPDGNRTLRDVTDDPDYPVRIVPAFAPQRNPARGADSVLAAIGRNTDKLRFGPVKFIVDGSIQGFTARVRWPGYAGGQPNGLWLIPPAQLVDAFEPFHCAGLQLHVHTNGDEATEVVLDAMTTLLARHPRPDHRHTLQHCQMADAAQLARVRALGLCVNFFANHLYYWGDAHYSQTIGPDRANRMNPAGSARRLGVPFALHSDAPITPLDPLFTAWCAVRRETASGRVLGEGERIGVDDALRAITLGAAYTLKMDHLVGSIEVGKFADFAVLDDDPSACAPERLNALTVWGTVLGGRVFRSPR</sequence>
<evidence type="ECO:0000313" key="3">
    <source>
        <dbReference type="Proteomes" id="UP000061512"/>
    </source>
</evidence>
<reference evidence="2 3" key="1">
    <citation type="submission" date="2015-11" db="EMBL/GenBank/DDBJ databases">
        <title>Expanding the genomic diversity of Burkholderia species for the development of highly accurate diagnostics.</title>
        <authorList>
            <person name="Sahl J."/>
            <person name="Keim P."/>
            <person name="Wagner D."/>
        </authorList>
    </citation>
    <scope>NUCLEOTIDE SEQUENCE [LARGE SCALE GENOMIC DNA]</scope>
    <source>
        <strain evidence="2 3">MSMB574WGS</strain>
    </source>
</reference>
<dbReference type="EMBL" id="LPJX01000055">
    <property type="protein sequence ID" value="KWF60884.1"/>
    <property type="molecule type" value="Genomic_DNA"/>
</dbReference>
<dbReference type="AlphaFoldDB" id="A0A132EVP7"/>
<dbReference type="InterPro" id="IPR032466">
    <property type="entry name" value="Metal_Hydrolase"/>
</dbReference>
<dbReference type="Proteomes" id="UP000061512">
    <property type="component" value="Unassembled WGS sequence"/>
</dbReference>
<dbReference type="PANTHER" id="PTHR22642:SF2">
    <property type="entry name" value="PROTEIN LONG AFTER FAR-RED 3"/>
    <property type="match status" value="1"/>
</dbReference>
<proteinExistence type="predicted"/>
<dbReference type="InterPro" id="IPR033932">
    <property type="entry name" value="YtcJ-like"/>
</dbReference>
<name>A0A132EVP7_9BURK</name>
<gene>
    <name evidence="2" type="ORF">WT57_02215</name>
</gene>
<dbReference type="GO" id="GO:0016810">
    <property type="term" value="F:hydrolase activity, acting on carbon-nitrogen (but not peptide) bonds"/>
    <property type="evidence" value="ECO:0007669"/>
    <property type="project" value="InterPro"/>
</dbReference>
<dbReference type="KEGG" id="bpsl:WS57_18010"/>
<dbReference type="RefSeq" id="WP_009692391.1">
    <property type="nucleotide sequence ID" value="NZ_CP013378.1"/>
</dbReference>
<dbReference type="CDD" id="cd01300">
    <property type="entry name" value="YtcJ_like"/>
    <property type="match status" value="1"/>
</dbReference>
<feature type="domain" description="Amidohydrolase 3" evidence="1">
    <location>
        <begin position="64"/>
        <end position="550"/>
    </location>
</feature>
<evidence type="ECO:0000259" key="1">
    <source>
        <dbReference type="Pfam" id="PF07969"/>
    </source>
</evidence>
<dbReference type="Gene3D" id="3.20.20.140">
    <property type="entry name" value="Metal-dependent hydrolases"/>
    <property type="match status" value="1"/>
</dbReference>
<dbReference type="Gene3D" id="2.30.40.10">
    <property type="entry name" value="Urease, subunit C, domain 1"/>
    <property type="match status" value="1"/>
</dbReference>
<accession>A0A132EVP7</accession>